<keyword evidence="3" id="KW-0134">Cell wall</keyword>
<dbReference type="FunFam" id="3.30.200.20:FF:000307">
    <property type="entry name" value="pollen receptor-like kinase 1"/>
    <property type="match status" value="1"/>
</dbReference>
<evidence type="ECO:0000256" key="5">
    <source>
        <dbReference type="ARBA" id="ARBA00022692"/>
    </source>
</evidence>
<keyword evidence="12" id="KW-0325">Glycoprotein</keyword>
<dbReference type="AlphaFoldDB" id="A0A4Y1QL99"/>
<evidence type="ECO:0000256" key="10">
    <source>
        <dbReference type="ARBA" id="ARBA00022989"/>
    </source>
</evidence>
<evidence type="ECO:0000256" key="13">
    <source>
        <dbReference type="ARBA" id="ARBA00038043"/>
    </source>
</evidence>
<evidence type="ECO:0000259" key="17">
    <source>
        <dbReference type="PROSITE" id="PS50011"/>
    </source>
</evidence>
<dbReference type="InterPro" id="IPR014729">
    <property type="entry name" value="Rossmann-like_a/b/a_fold"/>
</dbReference>
<gene>
    <name evidence="18" type="ORF">Prudu_000468</name>
</gene>
<evidence type="ECO:0000256" key="2">
    <source>
        <dbReference type="ARBA" id="ARBA00004370"/>
    </source>
</evidence>
<dbReference type="Gene3D" id="3.80.10.10">
    <property type="entry name" value="Ribonuclease Inhibitor"/>
    <property type="match status" value="2"/>
</dbReference>
<feature type="transmembrane region" description="Helical" evidence="16">
    <location>
        <begin position="42"/>
        <end position="62"/>
    </location>
</feature>
<keyword evidence="5 16" id="KW-0812">Transmembrane</keyword>
<dbReference type="InterPro" id="IPR000719">
    <property type="entry name" value="Prot_kinase_dom"/>
</dbReference>
<keyword evidence="18" id="KW-0418">Kinase</keyword>
<proteinExistence type="inferred from homology"/>
<dbReference type="SUPFAM" id="SSF52058">
    <property type="entry name" value="L domain-like"/>
    <property type="match status" value="1"/>
</dbReference>
<dbReference type="FunFam" id="3.80.10.10:FF:000400">
    <property type="entry name" value="Nuclear pore complex protein NUP107"/>
    <property type="match status" value="1"/>
</dbReference>
<comment type="similarity">
    <text evidence="13">Belongs to the polygalacturonase-inhibiting protein family.</text>
</comment>
<keyword evidence="3" id="KW-0964">Secreted</keyword>
<dbReference type="Gene3D" id="1.10.510.10">
    <property type="entry name" value="Transferase(Phosphotransferase) domain 1"/>
    <property type="match status" value="1"/>
</dbReference>
<evidence type="ECO:0000256" key="3">
    <source>
        <dbReference type="ARBA" id="ARBA00022512"/>
    </source>
</evidence>
<dbReference type="Pfam" id="PF08263">
    <property type="entry name" value="LRRNT_2"/>
    <property type="match status" value="1"/>
</dbReference>
<dbReference type="EMBL" id="AP019297">
    <property type="protein sequence ID" value="BBG92665.1"/>
    <property type="molecule type" value="Genomic_DNA"/>
</dbReference>
<dbReference type="Pfam" id="PF13855">
    <property type="entry name" value="LRR_8"/>
    <property type="match status" value="1"/>
</dbReference>
<evidence type="ECO:0000256" key="16">
    <source>
        <dbReference type="SAM" id="Phobius"/>
    </source>
</evidence>
<dbReference type="Gene3D" id="3.40.50.620">
    <property type="entry name" value="HUPs"/>
    <property type="match status" value="1"/>
</dbReference>
<dbReference type="PANTHER" id="PTHR48007:SF64">
    <property type="entry name" value="POLLEN RECEPTOR-LIKE KINASE 1"/>
    <property type="match status" value="1"/>
</dbReference>
<dbReference type="InterPro" id="IPR001611">
    <property type="entry name" value="Leu-rich_rpt"/>
</dbReference>
<feature type="domain" description="Protein kinase" evidence="17">
    <location>
        <begin position="389"/>
        <end position="669"/>
    </location>
</feature>
<evidence type="ECO:0000256" key="4">
    <source>
        <dbReference type="ARBA" id="ARBA00022614"/>
    </source>
</evidence>
<dbReference type="PANTHER" id="PTHR48007">
    <property type="entry name" value="LEUCINE-RICH REPEAT RECEPTOR-LIKE PROTEIN KINASE PXC1"/>
    <property type="match status" value="1"/>
</dbReference>
<keyword evidence="10 16" id="KW-1133">Transmembrane helix</keyword>
<keyword evidence="7" id="KW-0677">Repeat</keyword>
<evidence type="ECO:0000256" key="12">
    <source>
        <dbReference type="ARBA" id="ARBA00023180"/>
    </source>
</evidence>
<accession>A0A4Y1QL99</accession>
<feature type="transmembrane region" description="Helical" evidence="16">
    <location>
        <begin position="287"/>
        <end position="311"/>
    </location>
</feature>
<dbReference type="Pfam" id="PF00560">
    <property type="entry name" value="LRR_1"/>
    <property type="match status" value="1"/>
</dbReference>
<keyword evidence="18" id="KW-0808">Transferase</keyword>
<feature type="coiled-coil region" evidence="14">
    <location>
        <begin position="1011"/>
        <end position="1038"/>
    </location>
</feature>
<protein>
    <submittedName>
        <fullName evidence="18">Leucine-rich repeat protein kinase family protein</fullName>
    </submittedName>
</protein>
<feature type="compositionally biased region" description="Polar residues" evidence="15">
    <location>
        <begin position="329"/>
        <end position="347"/>
    </location>
</feature>
<dbReference type="SUPFAM" id="SSF56112">
    <property type="entry name" value="Protein kinase-like (PK-like)"/>
    <property type="match status" value="1"/>
</dbReference>
<evidence type="ECO:0000256" key="8">
    <source>
        <dbReference type="ARBA" id="ARBA00022741"/>
    </source>
</evidence>
<dbReference type="InterPro" id="IPR013210">
    <property type="entry name" value="LRR_N_plant-typ"/>
</dbReference>
<evidence type="ECO:0000313" key="18">
    <source>
        <dbReference type="EMBL" id="BBG92665.1"/>
    </source>
</evidence>
<evidence type="ECO:0000256" key="11">
    <source>
        <dbReference type="ARBA" id="ARBA00023136"/>
    </source>
</evidence>
<organism evidence="18">
    <name type="scientific">Prunus dulcis</name>
    <name type="common">Almond</name>
    <name type="synonym">Amygdalus dulcis</name>
    <dbReference type="NCBI Taxonomy" id="3755"/>
    <lineage>
        <taxon>Eukaryota</taxon>
        <taxon>Viridiplantae</taxon>
        <taxon>Streptophyta</taxon>
        <taxon>Embryophyta</taxon>
        <taxon>Tracheophyta</taxon>
        <taxon>Spermatophyta</taxon>
        <taxon>Magnoliopsida</taxon>
        <taxon>eudicotyledons</taxon>
        <taxon>Gunneridae</taxon>
        <taxon>Pentapetalae</taxon>
        <taxon>rosids</taxon>
        <taxon>fabids</taxon>
        <taxon>Rosales</taxon>
        <taxon>Rosaceae</taxon>
        <taxon>Amygdaloideae</taxon>
        <taxon>Amygdaleae</taxon>
        <taxon>Prunus</taxon>
    </lineage>
</organism>
<dbReference type="InterPro" id="IPR032675">
    <property type="entry name" value="LRR_dom_sf"/>
</dbReference>
<dbReference type="GO" id="GO:0004672">
    <property type="term" value="F:protein kinase activity"/>
    <property type="evidence" value="ECO:0007669"/>
    <property type="project" value="InterPro"/>
</dbReference>
<comment type="subcellular location">
    <subcellularLocation>
        <location evidence="2">Membrane</location>
    </subcellularLocation>
    <subcellularLocation>
        <location evidence="1">Secreted</location>
        <location evidence="1">Cell wall</location>
    </subcellularLocation>
</comment>
<dbReference type="InterPro" id="IPR046959">
    <property type="entry name" value="PRK1-6/SRF4-like"/>
</dbReference>
<keyword evidence="14" id="KW-0175">Coiled coil</keyword>
<keyword evidence="8" id="KW-0547">Nucleotide-binding</keyword>
<evidence type="ECO:0000256" key="6">
    <source>
        <dbReference type="ARBA" id="ARBA00022729"/>
    </source>
</evidence>
<keyword evidence="9" id="KW-0067">ATP-binding</keyword>
<feature type="region of interest" description="Disordered" evidence="15">
    <location>
        <begin position="319"/>
        <end position="366"/>
    </location>
</feature>
<reference evidence="18" key="1">
    <citation type="journal article" date="2019" name="Science">
        <title>Mutation of a bHLH transcription factor allowed almond domestication.</title>
        <authorList>
            <person name="Sanchez-Perez R."/>
            <person name="Pavan S."/>
            <person name="Mazzeo R."/>
            <person name="Moldovan C."/>
            <person name="Aiese Cigliano R."/>
            <person name="Del Cueto J."/>
            <person name="Ricciardi F."/>
            <person name="Lotti C."/>
            <person name="Ricciardi L."/>
            <person name="Dicenta F."/>
            <person name="Lopez-Marques R.L."/>
            <person name="Lindberg Moller B."/>
        </authorList>
    </citation>
    <scope>NUCLEOTIDE SEQUENCE</scope>
</reference>
<evidence type="ECO:0000256" key="1">
    <source>
        <dbReference type="ARBA" id="ARBA00004191"/>
    </source>
</evidence>
<evidence type="ECO:0000256" key="15">
    <source>
        <dbReference type="SAM" id="MobiDB-lite"/>
    </source>
</evidence>
<keyword evidence="6" id="KW-0732">Signal</keyword>
<dbReference type="PROSITE" id="PS50011">
    <property type="entry name" value="PROTEIN_KINASE_DOM"/>
    <property type="match status" value="1"/>
</dbReference>
<sequence length="1102" mass="123500">GAHAAPTCACTYNPIMLRTYTTIMEHHQQQQQRNKKNIMVMMMLRASSLSRTMILFFVIVLLNVRVASSAGASDSETLLKFKDSLKNTDGLTNWKSSSIPCQGATSNWVGIRCDGKGRVWGLQLEKMGLNGDINVDILKDLPDLRTISFMKNNFDGPMPDLRKLTALKTVYLSDNKFSGAIPPDWFAGMSSLKKIHLANNQFTGEIPRSLTGLDKLVELSLENNKFKGKIPDFRQPAGFTTFNVSNNKLEGEIPEGLRKLDASSFAGNEDLCGGTLKACPSKKPATWSIVVVVIIVIVALAAIAIAAFFILRRRNKASESSIEDPPPSTATVQNRSVRNEPEQQASAPGSPENLNGREVSGKQNKADQSLKLSFVRDDRERFDMQDLLRASAEVLGSGCFGSSYKAALLSGPVMVVKRYKQMNNVGKEDFQEHMRRIGRLAHPNLLPLVAYYYKKEEKLLISDHVQKGSLAVHLHVTWCYLHFLIRTPNRRPTKLRLANPFEDCQRSSPGLRYLYHELPSLVAPHGHLKSSNVLLNESYEPLLTDYGLIPVVNQEHAHTLMVAYKSPEFMQSKRITKKTDVWGFGVLILEILTGKLPTNFLQHGKASEEDLASWVNSVPQDEWFSQVFDRDMGAGKNREVEKRWDLKEVVERIEEVKERDNNHGDEDFLSSCASEGDMTKIKKLSLNSRVEEEEGSRRERMSNIVDNGNHQGVRTIAVAVDEGIASQNALKWAVNHLLYGSTRHTPIKLLHPDECGGLTRPNNLSSNRRMTHMSHISVVQCETVVLEDQDVAEALLDYISRNGIEFIVLGATATSRIGFSRRLFKASESIPGRVLKLAPHFCSVYTIKQGRVCEGREASRPLPNIRAADERAEEYNHVGRAPSNRAYDEVSLPDNDISLGRPSTDSISFYQNFGSADMSRVLSESSNYLESIAKLESDFGSFDLNIPHELSSNAQGMPFLSQKVLDEMEDEMKRLRVELKQTMDMYHAACKEAVAAKQKAIELEEWKMKEGQRLEETRRALEATLAAMEKERANSKATILAADGGAAEQFADKELQRTINADQIFKALREANDEEKKRKKKSQIVVLSGRKIVVLYLIYIEP</sequence>
<dbReference type="Gene3D" id="3.30.200.20">
    <property type="entry name" value="Phosphorylase Kinase, domain 1"/>
    <property type="match status" value="1"/>
</dbReference>
<evidence type="ECO:0000256" key="7">
    <source>
        <dbReference type="ARBA" id="ARBA00022737"/>
    </source>
</evidence>
<feature type="non-terminal residue" evidence="18">
    <location>
        <position position="1"/>
    </location>
</feature>
<dbReference type="InterPro" id="IPR001245">
    <property type="entry name" value="Ser-Thr/Tyr_kinase_cat_dom"/>
</dbReference>
<dbReference type="GO" id="GO:0016020">
    <property type="term" value="C:membrane"/>
    <property type="evidence" value="ECO:0007669"/>
    <property type="project" value="UniProtKB-SubCell"/>
</dbReference>
<keyword evidence="11 16" id="KW-0472">Membrane</keyword>
<evidence type="ECO:0000256" key="9">
    <source>
        <dbReference type="ARBA" id="ARBA00022840"/>
    </source>
</evidence>
<dbReference type="InterPro" id="IPR011009">
    <property type="entry name" value="Kinase-like_dom_sf"/>
</dbReference>
<evidence type="ECO:0000256" key="14">
    <source>
        <dbReference type="SAM" id="Coils"/>
    </source>
</evidence>
<keyword evidence="4" id="KW-0433">Leucine-rich repeat</keyword>
<name>A0A4Y1QL99_PRUDU</name>
<dbReference type="SUPFAM" id="SSF52402">
    <property type="entry name" value="Adenine nucleotide alpha hydrolases-like"/>
    <property type="match status" value="1"/>
</dbReference>
<dbReference type="GO" id="GO:0005524">
    <property type="term" value="F:ATP binding"/>
    <property type="evidence" value="ECO:0007669"/>
    <property type="project" value="UniProtKB-KW"/>
</dbReference>
<dbReference type="Pfam" id="PF07714">
    <property type="entry name" value="PK_Tyr_Ser-Thr"/>
    <property type="match status" value="1"/>
</dbReference>